<name>U3A5M3_9EURY</name>
<comment type="subcellular location">
    <subcellularLocation>
        <location evidence="6">Cytoplasm</location>
    </subcellularLocation>
</comment>
<evidence type="ECO:0000313" key="8">
    <source>
        <dbReference type="EMBL" id="GAD52944.1"/>
    </source>
</evidence>
<comment type="catalytic activity">
    <reaction evidence="6">
        <text>Endonucleolytic cleavage of RNA, removing 5'-extranucleotides from tRNA precursor.</text>
        <dbReference type="EC" id="3.1.26.5"/>
    </reaction>
</comment>
<keyword evidence="3 6" id="KW-0540">Nuclease</keyword>
<dbReference type="eggNOG" id="arCOG00307">
    <property type="taxonomic scope" value="Archaea"/>
</dbReference>
<keyword evidence="5 6" id="KW-0378">Hydrolase</keyword>
<dbReference type="EC" id="3.1.26.5" evidence="6"/>
<dbReference type="EMBL" id="BATA01000040">
    <property type="protein sequence ID" value="GAD52944.1"/>
    <property type="molecule type" value="Genomic_DNA"/>
</dbReference>
<dbReference type="GO" id="GO:0030677">
    <property type="term" value="C:ribonuclease P complex"/>
    <property type="evidence" value="ECO:0007669"/>
    <property type="project" value="UniProtKB-UniRule"/>
</dbReference>
<comment type="similarity">
    <text evidence="6">Belongs to the eukaryotic/archaeal RNase P protein component 3 family.</text>
</comment>
<keyword evidence="4 6" id="KW-0255">Endonuclease</keyword>
<dbReference type="Pfam" id="PF01876">
    <property type="entry name" value="RNase_P_p30"/>
    <property type="match status" value="1"/>
</dbReference>
<evidence type="ECO:0000256" key="7">
    <source>
        <dbReference type="SAM" id="MobiDB-lite"/>
    </source>
</evidence>
<dbReference type="GO" id="GO:0005737">
    <property type="term" value="C:cytoplasm"/>
    <property type="evidence" value="ECO:0007669"/>
    <property type="project" value="UniProtKB-SubCell"/>
</dbReference>
<gene>
    <name evidence="6" type="primary">rnp3</name>
    <name evidence="8" type="ORF">MBEHAL_1704</name>
</gene>
<keyword evidence="9" id="KW-1185">Reference proteome</keyword>
<dbReference type="InterPro" id="IPR016195">
    <property type="entry name" value="Pol/histidinol_Pase-like"/>
</dbReference>
<evidence type="ECO:0000313" key="9">
    <source>
        <dbReference type="Proteomes" id="UP000016986"/>
    </source>
</evidence>
<dbReference type="SUPFAM" id="SSF89550">
    <property type="entry name" value="PHP domain-like"/>
    <property type="match status" value="1"/>
</dbReference>
<keyword evidence="2 6" id="KW-0819">tRNA processing</keyword>
<dbReference type="HAMAP" id="MF_00756">
    <property type="entry name" value="RNase_P_3"/>
    <property type="match status" value="1"/>
</dbReference>
<feature type="region of interest" description="Disordered" evidence="7">
    <location>
        <begin position="1"/>
        <end position="35"/>
    </location>
</feature>
<dbReference type="AlphaFoldDB" id="U3A5M3"/>
<organism evidence="8 9">
    <name type="scientific">Halarchaeum acidiphilum MH1-52-1</name>
    <dbReference type="NCBI Taxonomy" id="1261545"/>
    <lineage>
        <taxon>Archaea</taxon>
        <taxon>Methanobacteriati</taxon>
        <taxon>Methanobacteriota</taxon>
        <taxon>Stenosarchaea group</taxon>
        <taxon>Halobacteria</taxon>
        <taxon>Halobacteriales</taxon>
        <taxon>Halobacteriaceae</taxon>
    </lineage>
</organism>
<proteinExistence type="inferred from homology"/>
<comment type="caution">
    <text evidence="8">The sequence shown here is derived from an EMBL/GenBank/DDBJ whole genome shotgun (WGS) entry which is preliminary data.</text>
</comment>
<protein>
    <recommendedName>
        <fullName evidence="6">Ribonuclease P protein component 3</fullName>
        <shortName evidence="6">RNase P component 3</shortName>
        <ecNumber evidence="6">3.1.26.5</ecNumber>
    </recommendedName>
    <alternativeName>
        <fullName evidence="6">Rpp30</fullName>
    </alternativeName>
</protein>
<dbReference type="InterPro" id="IPR002738">
    <property type="entry name" value="RNase_P_p30"/>
</dbReference>
<dbReference type="Gene3D" id="3.20.20.140">
    <property type="entry name" value="Metal-dependent hydrolases"/>
    <property type="match status" value="1"/>
</dbReference>
<evidence type="ECO:0000256" key="6">
    <source>
        <dbReference type="HAMAP-Rule" id="MF_00756"/>
    </source>
</evidence>
<keyword evidence="1 6" id="KW-0963">Cytoplasm</keyword>
<accession>U3A5M3</accession>
<sequence>MKPAPPFSMAAPHRGHSRGSSQSTSTGSTSDMCGASFPRRETVVAETASFYRPPRVCRDMYEAVTATPDGESTVRRFAATAARDGFDGIVVRNADAADPALDAAAVRDASDIDAVDATEIVADDPTGASGALSEARRDHTLLLLRGGTPTLNRFAAEEERVDVLTKPMAGRGDVNHVIARAAADHGVRVEFDFGPALRKSGGPRVQALRGLRKLRELVEQYDVPYVVSGSPASHLQLRAPRELRALGEAVGFDAEQVEAGLDEWGVLAERNRHRRSADFIAPGLERGQYEAER</sequence>
<dbReference type="Proteomes" id="UP000016986">
    <property type="component" value="Unassembled WGS sequence"/>
</dbReference>
<evidence type="ECO:0000256" key="3">
    <source>
        <dbReference type="ARBA" id="ARBA00022722"/>
    </source>
</evidence>
<dbReference type="GO" id="GO:0004526">
    <property type="term" value="F:ribonuclease P activity"/>
    <property type="evidence" value="ECO:0007669"/>
    <property type="project" value="UniProtKB-UniRule"/>
</dbReference>
<evidence type="ECO:0000256" key="4">
    <source>
        <dbReference type="ARBA" id="ARBA00022759"/>
    </source>
</evidence>
<comment type="subunit">
    <text evidence="6">Consists of a catalytic RNA component and at least 4-5 protein subunits.</text>
</comment>
<reference evidence="8 9" key="1">
    <citation type="submission" date="2013-09" db="EMBL/GenBank/DDBJ databases">
        <title>Whole genome sequencing of Halarchaeum acidiphilum strain MH1-52-1.</title>
        <authorList>
            <person name="Shimane Y."/>
            <person name="Minegishi H."/>
            <person name="Nishi S."/>
            <person name="Echigo A."/>
            <person name="Shuto A."/>
            <person name="Konishi M."/>
            <person name="Ito T."/>
            <person name="Ohkuma M."/>
            <person name="Ohta Y."/>
            <person name="Nagano Y."/>
            <person name="Tsubouchi T."/>
            <person name="Mori K."/>
            <person name="Usui K."/>
            <person name="Kamekura M."/>
            <person name="Usami R."/>
            <person name="Takaki Y."/>
            <person name="Hatada Y."/>
        </authorList>
    </citation>
    <scope>NUCLEOTIDE SEQUENCE [LARGE SCALE GENOMIC DNA]</scope>
    <source>
        <strain evidence="8 9">JCM 16109</strain>
    </source>
</reference>
<comment type="function">
    <text evidence="6">Part of ribonuclease P, a protein complex that generates mature tRNA molecules by cleaving their 5'-ends.</text>
</comment>
<dbReference type="InterPro" id="IPR023539">
    <property type="entry name" value="RNase_P_comp-3_arc"/>
</dbReference>
<evidence type="ECO:0000256" key="5">
    <source>
        <dbReference type="ARBA" id="ARBA00022801"/>
    </source>
</evidence>
<evidence type="ECO:0000256" key="1">
    <source>
        <dbReference type="ARBA" id="ARBA00022490"/>
    </source>
</evidence>
<dbReference type="GO" id="GO:0001682">
    <property type="term" value="P:tRNA 5'-leader removal"/>
    <property type="evidence" value="ECO:0007669"/>
    <property type="project" value="UniProtKB-UniRule"/>
</dbReference>
<evidence type="ECO:0000256" key="2">
    <source>
        <dbReference type="ARBA" id="ARBA00022694"/>
    </source>
</evidence>
<feature type="compositionally biased region" description="Low complexity" evidence="7">
    <location>
        <begin position="18"/>
        <end position="30"/>
    </location>
</feature>